<dbReference type="SUPFAM" id="SSF88723">
    <property type="entry name" value="PIN domain-like"/>
    <property type="match status" value="1"/>
</dbReference>
<evidence type="ECO:0000313" key="2">
    <source>
        <dbReference type="EMBL" id="MBC9976975.1"/>
    </source>
</evidence>
<dbReference type="Proteomes" id="UP000639516">
    <property type="component" value="Unassembled WGS sequence"/>
</dbReference>
<dbReference type="InterPro" id="IPR029060">
    <property type="entry name" value="PIN-like_dom_sf"/>
</dbReference>
<evidence type="ECO:0008006" key="4">
    <source>
        <dbReference type="Google" id="ProtNLM"/>
    </source>
</evidence>
<dbReference type="Gene3D" id="3.40.50.1010">
    <property type="entry name" value="5'-nuclease"/>
    <property type="match status" value="1"/>
</dbReference>
<keyword evidence="3" id="KW-1185">Reference proteome</keyword>
<sequence length="176" mass="19367">MPLERCKERMELLVQNLHKTKQTIIIPTPVVSEVLTISAAGLRYVAILQKTTVFKIEPFDTRAAIELAEMNKTFLATGDKKGGIDAPWQKIKFDRQIAAIARVAGAKVLYTNDGPLKTTAESAGLKVVGVHELPLPVRDKDDQHDFLELLERQAAAMNEPVDEKEAGPPEDEPDAG</sequence>
<dbReference type="RefSeq" id="WP_188095592.1">
    <property type="nucleotide sequence ID" value="NZ_JAANIH010000001.1"/>
</dbReference>
<name>A0ABR7TYU0_9BRAD</name>
<gene>
    <name evidence="2" type="ORF">HA482_01940</name>
</gene>
<comment type="caution">
    <text evidence="2">The sequence shown here is derived from an EMBL/GenBank/DDBJ whole genome shotgun (WGS) entry which is preliminary data.</text>
</comment>
<evidence type="ECO:0000313" key="3">
    <source>
        <dbReference type="Proteomes" id="UP000639516"/>
    </source>
</evidence>
<evidence type="ECO:0000256" key="1">
    <source>
        <dbReference type="SAM" id="MobiDB-lite"/>
    </source>
</evidence>
<proteinExistence type="predicted"/>
<organism evidence="2 3">
    <name type="scientific">Bradyrhizobium campsiandrae</name>
    <dbReference type="NCBI Taxonomy" id="1729892"/>
    <lineage>
        <taxon>Bacteria</taxon>
        <taxon>Pseudomonadati</taxon>
        <taxon>Pseudomonadota</taxon>
        <taxon>Alphaproteobacteria</taxon>
        <taxon>Hyphomicrobiales</taxon>
        <taxon>Nitrobacteraceae</taxon>
        <taxon>Bradyrhizobium</taxon>
    </lineage>
</organism>
<feature type="region of interest" description="Disordered" evidence="1">
    <location>
        <begin position="154"/>
        <end position="176"/>
    </location>
</feature>
<dbReference type="EMBL" id="JAATTO010000002">
    <property type="protein sequence ID" value="MBC9976975.1"/>
    <property type="molecule type" value="Genomic_DNA"/>
</dbReference>
<reference evidence="2 3" key="1">
    <citation type="journal article" date="2020" name="Arch. Microbiol.">
        <title>Bradyrhizobium campsiandrae sp. nov., a nitrogen-fixing bacterial strain isolated from a native leguminous tree from the Amazon adapted to flooded conditions.</title>
        <authorList>
            <person name="Cabral Michel D."/>
            <person name="Martins da Costa E."/>
            <person name="Azarias Guimaraes A."/>
            <person name="Soares de Carvalho T."/>
            <person name="Santos de Castro Caputo P."/>
            <person name="Willems A."/>
            <person name="de Souza Moreira F.M."/>
        </authorList>
    </citation>
    <scope>NUCLEOTIDE SEQUENCE [LARGE SCALE GENOMIC DNA]</scope>
    <source>
        <strain evidence="3">INPA 384B</strain>
    </source>
</reference>
<accession>A0ABR7TYU0</accession>
<protein>
    <recommendedName>
        <fullName evidence="4">PIN domain-containing protein</fullName>
    </recommendedName>
</protein>